<dbReference type="CDD" id="cd06674">
    <property type="entry name" value="PDZ11_MUPP1-PDZ9_PATJ-like"/>
    <property type="match status" value="1"/>
</dbReference>
<protein>
    <recommendedName>
        <fullName evidence="2">PDZ domain-containing protein</fullName>
    </recommendedName>
</protein>
<dbReference type="PROSITE" id="PS50106">
    <property type="entry name" value="PDZ"/>
    <property type="match status" value="6"/>
</dbReference>
<dbReference type="CDD" id="cd06673">
    <property type="entry name" value="PDZ10_MUPP1-PDZ8_PATJ-like"/>
    <property type="match status" value="1"/>
</dbReference>
<dbReference type="CDD" id="cd06676">
    <property type="entry name" value="PDZ13_MUPP1-like"/>
    <property type="match status" value="1"/>
</dbReference>
<keyword evidence="4" id="KW-1185">Reference proteome</keyword>
<dbReference type="InterPro" id="IPR001478">
    <property type="entry name" value="PDZ"/>
</dbReference>
<accession>V4B4S4</accession>
<dbReference type="STRING" id="225164.V4B4S4"/>
<dbReference type="InterPro" id="IPR036034">
    <property type="entry name" value="PDZ_sf"/>
</dbReference>
<dbReference type="Gene3D" id="2.30.42.10">
    <property type="match status" value="6"/>
</dbReference>
<dbReference type="PANTHER" id="PTHR19964:SF92">
    <property type="entry name" value="PATJ HOMOLOG"/>
    <property type="match status" value="1"/>
</dbReference>
<dbReference type="AlphaFoldDB" id="V4B4S4"/>
<feature type="region of interest" description="Disordered" evidence="1">
    <location>
        <begin position="428"/>
        <end position="471"/>
    </location>
</feature>
<dbReference type="RefSeq" id="XP_009044033.1">
    <property type="nucleotide sequence ID" value="XM_009045785.1"/>
</dbReference>
<evidence type="ECO:0000256" key="1">
    <source>
        <dbReference type="SAM" id="MobiDB-lite"/>
    </source>
</evidence>
<dbReference type="OrthoDB" id="6022711at2759"/>
<dbReference type="OMA" id="THIEVVA"/>
<proteinExistence type="predicted"/>
<dbReference type="FunFam" id="2.30.42.10:FF:000058">
    <property type="entry name" value="multiple PDZ domain protein isoform X1"/>
    <property type="match status" value="1"/>
</dbReference>
<feature type="domain" description="PDZ" evidence="2">
    <location>
        <begin position="1"/>
        <end position="47"/>
    </location>
</feature>
<name>V4B4S4_LOTGI</name>
<dbReference type="SMART" id="SM00228">
    <property type="entry name" value="PDZ"/>
    <property type="match status" value="6"/>
</dbReference>
<sequence length="683" mass="73271">MSVFIAGIKPDSACGKDGRIQVGDELLEVNGHVLYGRSHLNASSIIKGVTESKVKMILLRRPDFLEHMAIKPLRMGPPVQKEVNVIMEMILIDVHDDLKSQEAPPPVPIIVKEPVIELEEPVTITLQKGPQGLGFGIAEHTREGDTGFIYVKSITPGGIADQDGQLTVGDHIIEVRDKSLSGVTYEKAIEILRTTQGSVRLKVRKIKKKEEPNSVMQLSNMLGESSTDPDQPEEAVVDPLTCEITPGRETYIEIEKGRTGLGLSIVGGSDTLLGAIIIHEVYDDGAAARDARLWAGDQVLEVNKVDLRDATHDHAIQVLRQTPPRVGMIVYRDDNQVREEDIYDVFSVELMKRPGKGLGLSIVGKKNDVGVYISDIVKGGVAESDGRLMQGDQILSVNGEDMRNSTQEYAAAVLKTLMGKVSLTVGRLKAGSRTSSRRNSNSPGHALKKSESSASSRSKGKHSKKTLSVGSEETGLRTVDIKHDESGTLGLSIAGGIGSSLGNVPIVIANLAPDGLAARSGELRIGDKILMINKQSTDGMTHDMAVHILKTSANLQLQVLQCEDVTVSVNGQNSRTVSMDISDKGHSDIDTESQPPQCKTIVLTRGADGLGFSIVGGYGSPHGDLPIYVKNVFTKGAAADDGQLQRGDQIVSVNGHNLDGVTHEQAVDVLKNAKGKVTIIVLS</sequence>
<feature type="domain" description="PDZ" evidence="2">
    <location>
        <begin position="600"/>
        <end position="683"/>
    </location>
</feature>
<dbReference type="KEGG" id="lgi:LOTGIDRAFT_228054"/>
<feature type="domain" description="PDZ" evidence="2">
    <location>
        <begin position="478"/>
        <end position="554"/>
    </location>
</feature>
<evidence type="ECO:0000313" key="3">
    <source>
        <dbReference type="EMBL" id="ESP05488.1"/>
    </source>
</evidence>
<feature type="compositionally biased region" description="Low complexity" evidence="1">
    <location>
        <begin position="432"/>
        <end position="442"/>
    </location>
</feature>
<dbReference type="CTD" id="20247520"/>
<dbReference type="SMR" id="V4B4S4"/>
<organism evidence="3 4">
    <name type="scientific">Lottia gigantea</name>
    <name type="common">Giant owl limpet</name>
    <dbReference type="NCBI Taxonomy" id="225164"/>
    <lineage>
        <taxon>Eukaryota</taxon>
        <taxon>Metazoa</taxon>
        <taxon>Spiralia</taxon>
        <taxon>Lophotrochozoa</taxon>
        <taxon>Mollusca</taxon>
        <taxon>Gastropoda</taxon>
        <taxon>Patellogastropoda</taxon>
        <taxon>Lottioidea</taxon>
        <taxon>Lottiidae</taxon>
        <taxon>Lottia</taxon>
    </lineage>
</organism>
<evidence type="ECO:0000313" key="4">
    <source>
        <dbReference type="Proteomes" id="UP000030746"/>
    </source>
</evidence>
<evidence type="ECO:0000259" key="2">
    <source>
        <dbReference type="PROSITE" id="PS50106"/>
    </source>
</evidence>
<dbReference type="InterPro" id="IPR051342">
    <property type="entry name" value="PDZ_scaffold"/>
</dbReference>
<gene>
    <name evidence="3" type="ORF">LOTGIDRAFT_228054</name>
</gene>
<reference evidence="3 4" key="1">
    <citation type="journal article" date="2013" name="Nature">
        <title>Insights into bilaterian evolution from three spiralian genomes.</title>
        <authorList>
            <person name="Simakov O."/>
            <person name="Marletaz F."/>
            <person name="Cho S.J."/>
            <person name="Edsinger-Gonzales E."/>
            <person name="Havlak P."/>
            <person name="Hellsten U."/>
            <person name="Kuo D.H."/>
            <person name="Larsson T."/>
            <person name="Lv J."/>
            <person name="Arendt D."/>
            <person name="Savage R."/>
            <person name="Osoegawa K."/>
            <person name="de Jong P."/>
            <person name="Grimwood J."/>
            <person name="Chapman J.A."/>
            <person name="Shapiro H."/>
            <person name="Aerts A."/>
            <person name="Otillar R.P."/>
            <person name="Terry A.Y."/>
            <person name="Boore J.L."/>
            <person name="Grigoriev I.V."/>
            <person name="Lindberg D.R."/>
            <person name="Seaver E.C."/>
            <person name="Weisblat D.A."/>
            <person name="Putnam N.H."/>
            <person name="Rokhsar D.S."/>
        </authorList>
    </citation>
    <scope>NUCLEOTIDE SEQUENCE [LARGE SCALE GENOMIC DNA]</scope>
</reference>
<dbReference type="Pfam" id="PF00595">
    <property type="entry name" value="PDZ"/>
    <property type="match status" value="6"/>
</dbReference>
<dbReference type="SUPFAM" id="SSF50156">
    <property type="entry name" value="PDZ domain-like"/>
    <property type="match status" value="6"/>
</dbReference>
<dbReference type="GeneID" id="20247520"/>
<feature type="domain" description="PDZ" evidence="2">
    <location>
        <begin position="347"/>
        <end position="429"/>
    </location>
</feature>
<dbReference type="FunFam" id="2.30.42.10:FF:000038">
    <property type="entry name" value="Multiple PDZ domain protein isoform X1"/>
    <property type="match status" value="1"/>
</dbReference>
<feature type="domain" description="PDZ" evidence="2">
    <location>
        <begin position="251"/>
        <end position="334"/>
    </location>
</feature>
<dbReference type="PANTHER" id="PTHR19964">
    <property type="entry name" value="MULTIPLE PDZ DOMAIN PROTEIN"/>
    <property type="match status" value="1"/>
</dbReference>
<feature type="domain" description="PDZ" evidence="2">
    <location>
        <begin position="123"/>
        <end position="207"/>
    </location>
</feature>
<dbReference type="HOGENOM" id="CLU_011870_1_0_1"/>
<dbReference type="EMBL" id="KB199650">
    <property type="protein sequence ID" value="ESP05488.1"/>
    <property type="molecule type" value="Genomic_DNA"/>
</dbReference>
<dbReference type="Proteomes" id="UP000030746">
    <property type="component" value="Unassembled WGS sequence"/>
</dbReference>